<dbReference type="Proteomes" id="UP000019376">
    <property type="component" value="Unassembled WGS sequence"/>
</dbReference>
<feature type="transmembrane region" description="Helical" evidence="2">
    <location>
        <begin position="52"/>
        <end position="76"/>
    </location>
</feature>
<name>S7ZK55_PENO1</name>
<dbReference type="EMBL" id="KB644412">
    <property type="protein sequence ID" value="EPS30684.1"/>
    <property type="molecule type" value="Genomic_DNA"/>
</dbReference>
<evidence type="ECO:0000256" key="2">
    <source>
        <dbReference type="SAM" id="Phobius"/>
    </source>
</evidence>
<gene>
    <name evidence="3" type="ORF">PDE_05636</name>
</gene>
<dbReference type="AlphaFoldDB" id="S7ZK55"/>
<evidence type="ECO:0000313" key="4">
    <source>
        <dbReference type="Proteomes" id="UP000019376"/>
    </source>
</evidence>
<feature type="transmembrane region" description="Helical" evidence="2">
    <location>
        <begin position="105"/>
        <end position="127"/>
    </location>
</feature>
<protein>
    <submittedName>
        <fullName evidence="3">Uncharacterized protein</fullName>
    </submittedName>
</protein>
<feature type="transmembrane region" description="Helical" evidence="2">
    <location>
        <begin position="139"/>
        <end position="157"/>
    </location>
</feature>
<organism evidence="3 4">
    <name type="scientific">Penicillium oxalicum (strain 114-2 / CGMCC 5302)</name>
    <name type="common">Penicillium decumbens</name>
    <dbReference type="NCBI Taxonomy" id="933388"/>
    <lineage>
        <taxon>Eukaryota</taxon>
        <taxon>Fungi</taxon>
        <taxon>Dikarya</taxon>
        <taxon>Ascomycota</taxon>
        <taxon>Pezizomycotina</taxon>
        <taxon>Eurotiomycetes</taxon>
        <taxon>Eurotiomycetidae</taxon>
        <taxon>Eurotiales</taxon>
        <taxon>Aspergillaceae</taxon>
        <taxon>Penicillium</taxon>
    </lineage>
</organism>
<reference evidence="3 4" key="1">
    <citation type="journal article" date="2013" name="PLoS ONE">
        <title>Genomic and secretomic analyses reveal unique features of the lignocellulolytic enzyme system of Penicillium decumbens.</title>
        <authorList>
            <person name="Liu G."/>
            <person name="Zhang L."/>
            <person name="Wei X."/>
            <person name="Zou G."/>
            <person name="Qin Y."/>
            <person name="Ma L."/>
            <person name="Li J."/>
            <person name="Zheng H."/>
            <person name="Wang S."/>
            <person name="Wang C."/>
            <person name="Xun L."/>
            <person name="Zhao G.-P."/>
            <person name="Zhou Z."/>
            <person name="Qu Y."/>
        </authorList>
    </citation>
    <scope>NUCLEOTIDE SEQUENCE [LARGE SCALE GENOMIC DNA]</scope>
    <source>
        <strain evidence="4">114-2 / CGMCC 5302</strain>
    </source>
</reference>
<accession>S7ZK55</accession>
<dbReference type="HOGENOM" id="CLU_1563402_0_0_1"/>
<keyword evidence="2" id="KW-0472">Membrane</keyword>
<feature type="region of interest" description="Disordered" evidence="1">
    <location>
        <begin position="1"/>
        <end position="20"/>
    </location>
</feature>
<keyword evidence="2" id="KW-0812">Transmembrane</keyword>
<proteinExistence type="predicted"/>
<feature type="compositionally biased region" description="Polar residues" evidence="1">
    <location>
        <begin position="1"/>
        <end position="10"/>
    </location>
</feature>
<evidence type="ECO:0000313" key="3">
    <source>
        <dbReference type="EMBL" id="EPS30684.1"/>
    </source>
</evidence>
<keyword evidence="4" id="KW-1185">Reference proteome</keyword>
<evidence type="ECO:0000256" key="1">
    <source>
        <dbReference type="SAM" id="MobiDB-lite"/>
    </source>
</evidence>
<sequence length="171" mass="19333">MSLPVRQQPQGGFVEASPADRKNSQQNLECKHRENECCAHLDFDWEELKTNVFTWSAACSNMCRLGLMVIMIIMIIDRQRSAWDGYVYKGMDGRLSTKPNGRKELVCFGVALVAVQAVELINPMFIICGQGLGQIASSIFWTISFIDSSLVCQFLILDFQLPQNYKKSSQQ</sequence>
<keyword evidence="2" id="KW-1133">Transmembrane helix</keyword>